<evidence type="ECO:0000256" key="2">
    <source>
        <dbReference type="ARBA" id="ARBA00022692"/>
    </source>
</evidence>
<feature type="compositionally biased region" description="Polar residues" evidence="5">
    <location>
        <begin position="9"/>
        <end position="33"/>
    </location>
</feature>
<dbReference type="Proteomes" id="UP000015354">
    <property type="component" value="Unassembled WGS sequence"/>
</dbReference>
<evidence type="ECO:0000256" key="6">
    <source>
        <dbReference type="SAM" id="Phobius"/>
    </source>
</evidence>
<feature type="transmembrane region" description="Helical" evidence="6">
    <location>
        <begin position="378"/>
        <end position="397"/>
    </location>
</feature>
<keyword evidence="4 6" id="KW-0472">Membrane</keyword>
<dbReference type="EMBL" id="ATMH01005044">
    <property type="protein sequence ID" value="EPY28536.1"/>
    <property type="molecule type" value="Genomic_DNA"/>
</dbReference>
<feature type="transmembrane region" description="Helical" evidence="6">
    <location>
        <begin position="162"/>
        <end position="182"/>
    </location>
</feature>
<feature type="transmembrane region" description="Helical" evidence="6">
    <location>
        <begin position="417"/>
        <end position="436"/>
    </location>
</feature>
<feature type="region of interest" description="Disordered" evidence="5">
    <location>
        <begin position="1"/>
        <end position="122"/>
    </location>
</feature>
<gene>
    <name evidence="8" type="ORF">STCU_05044</name>
</gene>
<feature type="transmembrane region" description="Helical" evidence="6">
    <location>
        <begin position="537"/>
        <end position="556"/>
    </location>
</feature>
<keyword evidence="2 6" id="KW-0812">Transmembrane</keyword>
<dbReference type="GO" id="GO:0005774">
    <property type="term" value="C:vacuolar membrane"/>
    <property type="evidence" value="ECO:0007669"/>
    <property type="project" value="TreeGrafter"/>
</dbReference>
<evidence type="ECO:0000256" key="1">
    <source>
        <dbReference type="ARBA" id="ARBA00004141"/>
    </source>
</evidence>
<feature type="domain" description="Amino acid transporter transmembrane" evidence="7">
    <location>
        <begin position="157"/>
        <end position="503"/>
    </location>
</feature>
<accession>S9VMX8</accession>
<protein>
    <submittedName>
        <fullName evidence="8">Solute carrier family 36 (Proton-coupled amino acid transporter)</fullName>
    </submittedName>
</protein>
<proteinExistence type="predicted"/>
<dbReference type="PANTHER" id="PTHR22950">
    <property type="entry name" value="AMINO ACID TRANSPORTER"/>
    <property type="match status" value="1"/>
</dbReference>
<evidence type="ECO:0000256" key="4">
    <source>
        <dbReference type="ARBA" id="ARBA00023136"/>
    </source>
</evidence>
<feature type="transmembrane region" description="Helical" evidence="6">
    <location>
        <begin position="261"/>
        <end position="283"/>
    </location>
</feature>
<comment type="caution">
    <text evidence="8">The sequence shown here is derived from an EMBL/GenBank/DDBJ whole genome shotgun (WGS) entry which is preliminary data.</text>
</comment>
<sequence length="563" mass="60461">MSKRDSDRGSNGSTPKGTSAATSVGTKPVSHSGSAGELAPPPTTVVHATREEQALSKQSSPHASGSSHSPKSSGAAVGTTPPVPGKTDPPHGNENNESPLKNKKYPNYTSSMDDADEPESIYNQEDDRHPELAYNSFALDLSFVSNASFAQHRGDHATLARAVFHVFKGNVGAGVFLLPTFYNDAGFILGPIVVALLGAIMIDCVSVLLRTKLAINHAEIKTYPAVVGFVLGDFFQQLTKFSLIFTQFGFCIMYFQYASAIFSSLFAGGAFYSFFVALSILLVTPMTFLSNRMDILAYASMVAGVFVGLVLCGTTAVDIQNLSQFGFGPDVFMCVPTARILVFLSGHMFSLEGIGIVLPVENSVAPNDRPRFRVVVKYTLTGVVILYIVFGVLGYMAYGAVLTNSVVQALPPSLIKNVMQCLLGLSLLFGYPIQFIPAIQLVDKSLDIQDGSTRANLMRVVLNIAFGVAAASIGQETINLFASFLGAFVGVHLMITLPALLALLGPAALDGERENYSSFHFLLLIFKPPYNVKKIKCYAYLLLALVVWVGGMYYTIRSVLTGT</sequence>
<comment type="subcellular location">
    <subcellularLocation>
        <location evidence="1">Membrane</location>
        <topology evidence="1">Multi-pass membrane protein</topology>
    </subcellularLocation>
</comment>
<organism evidence="8 9">
    <name type="scientific">Strigomonas culicis</name>
    <dbReference type="NCBI Taxonomy" id="28005"/>
    <lineage>
        <taxon>Eukaryota</taxon>
        <taxon>Discoba</taxon>
        <taxon>Euglenozoa</taxon>
        <taxon>Kinetoplastea</taxon>
        <taxon>Metakinetoplastina</taxon>
        <taxon>Trypanosomatida</taxon>
        <taxon>Trypanosomatidae</taxon>
        <taxon>Strigomonadinae</taxon>
        <taxon>Strigomonas</taxon>
    </lineage>
</organism>
<feature type="transmembrane region" description="Helical" evidence="6">
    <location>
        <begin position="238"/>
        <end position="255"/>
    </location>
</feature>
<feature type="transmembrane region" description="Helical" evidence="6">
    <location>
        <begin position="188"/>
        <end position="209"/>
    </location>
</feature>
<feature type="transmembrane region" description="Helical" evidence="6">
    <location>
        <begin position="480"/>
        <end position="504"/>
    </location>
</feature>
<keyword evidence="9" id="KW-1185">Reference proteome</keyword>
<reference evidence="8 9" key="1">
    <citation type="journal article" date="2013" name="PLoS ONE">
        <title>Predicting the Proteins of Angomonas deanei, Strigomonas culicis and Their Respective Endosymbionts Reveals New Aspects of the Trypanosomatidae Family.</title>
        <authorList>
            <person name="Motta M.C."/>
            <person name="Martins A.C."/>
            <person name="de Souza S.S."/>
            <person name="Catta-Preta C.M."/>
            <person name="Silva R."/>
            <person name="Klein C.C."/>
            <person name="de Almeida L.G."/>
            <person name="de Lima Cunha O."/>
            <person name="Ciapina L.P."/>
            <person name="Brocchi M."/>
            <person name="Colabardini A.C."/>
            <person name="de Araujo Lima B."/>
            <person name="Machado C.R."/>
            <person name="de Almeida Soares C.M."/>
            <person name="Probst C.M."/>
            <person name="de Menezes C.B."/>
            <person name="Thompson C.E."/>
            <person name="Bartholomeu D.C."/>
            <person name="Gradia D.F."/>
            <person name="Pavoni D.P."/>
            <person name="Grisard E.C."/>
            <person name="Fantinatti-Garboggini F."/>
            <person name="Marchini F.K."/>
            <person name="Rodrigues-Luiz G.F."/>
            <person name="Wagner G."/>
            <person name="Goldman G.H."/>
            <person name="Fietto J.L."/>
            <person name="Elias M.C."/>
            <person name="Goldman M.H."/>
            <person name="Sagot M.F."/>
            <person name="Pereira M."/>
            <person name="Stoco P.H."/>
            <person name="de Mendonca-Neto R.P."/>
            <person name="Teixeira S.M."/>
            <person name="Maciel T.E."/>
            <person name="de Oliveira Mendes T.A."/>
            <person name="Urmenyi T.P."/>
            <person name="de Souza W."/>
            <person name="Schenkman S."/>
            <person name="de Vasconcelos A.T."/>
        </authorList>
    </citation>
    <scope>NUCLEOTIDE SEQUENCE [LARGE SCALE GENOMIC DNA]</scope>
</reference>
<name>S9VMX8_9TRYP</name>
<feature type="transmembrane region" description="Helical" evidence="6">
    <location>
        <begin position="457"/>
        <end position="474"/>
    </location>
</feature>
<feature type="transmembrane region" description="Helical" evidence="6">
    <location>
        <begin position="337"/>
        <end position="358"/>
    </location>
</feature>
<evidence type="ECO:0000313" key="9">
    <source>
        <dbReference type="Proteomes" id="UP000015354"/>
    </source>
</evidence>
<feature type="compositionally biased region" description="Low complexity" evidence="5">
    <location>
        <begin position="56"/>
        <end position="75"/>
    </location>
</feature>
<dbReference type="AlphaFoldDB" id="S9VMX8"/>
<dbReference type="GO" id="GO:0015179">
    <property type="term" value="F:L-amino acid transmembrane transporter activity"/>
    <property type="evidence" value="ECO:0007669"/>
    <property type="project" value="TreeGrafter"/>
</dbReference>
<dbReference type="OrthoDB" id="1684102at2759"/>
<dbReference type="InterPro" id="IPR013057">
    <property type="entry name" value="AA_transpt_TM"/>
</dbReference>
<evidence type="ECO:0000256" key="3">
    <source>
        <dbReference type="ARBA" id="ARBA00022989"/>
    </source>
</evidence>
<dbReference type="PANTHER" id="PTHR22950:SF349">
    <property type="entry name" value="AMINO ACID TRANSPORTER TRANSMEMBRANE DOMAIN-CONTAINING PROTEIN"/>
    <property type="match status" value="1"/>
</dbReference>
<feature type="transmembrane region" description="Helical" evidence="6">
    <location>
        <begin position="295"/>
        <end position="317"/>
    </location>
</feature>
<evidence type="ECO:0000313" key="8">
    <source>
        <dbReference type="EMBL" id="EPY28536.1"/>
    </source>
</evidence>
<evidence type="ECO:0000256" key="5">
    <source>
        <dbReference type="SAM" id="MobiDB-lite"/>
    </source>
</evidence>
<dbReference type="Pfam" id="PF01490">
    <property type="entry name" value="Aa_trans"/>
    <property type="match status" value="1"/>
</dbReference>
<keyword evidence="3 6" id="KW-1133">Transmembrane helix</keyword>
<evidence type="ECO:0000259" key="7">
    <source>
        <dbReference type="Pfam" id="PF01490"/>
    </source>
</evidence>